<gene>
    <name evidence="1" type="ORF">LZC94_25340</name>
</gene>
<dbReference type="InterPro" id="IPR036866">
    <property type="entry name" value="RibonucZ/Hydroxyglut_hydro"/>
</dbReference>
<keyword evidence="2" id="KW-1185">Reference proteome</keyword>
<dbReference type="Gene3D" id="3.60.15.10">
    <property type="entry name" value="Ribonuclease Z/Hydroxyacylglutathione hydrolase-like"/>
    <property type="match status" value="1"/>
</dbReference>
<dbReference type="Proteomes" id="UP001370348">
    <property type="component" value="Chromosome"/>
</dbReference>
<evidence type="ECO:0000313" key="2">
    <source>
        <dbReference type="Proteomes" id="UP001370348"/>
    </source>
</evidence>
<dbReference type="RefSeq" id="WP_394820802.1">
    <property type="nucleotide sequence ID" value="NZ_CP089984.1"/>
</dbReference>
<sequence>MKEPRADRALVIDPAWLVFMGSYRLHNGISTTWHYLSAGPEVEKIGAVFKEMSRRRRAGRTDWFFDEARRLFEWRGEELRLKDEHYWRAATSLFDEDDLALVFAAREGTTKVGLAIGPEQLRALGELLPRLRPTRSAAELEGREGLLETVELLRSREIVTEIPRAPRAPRATDYGLRLTGHGGVLVETPRTRALIDPLLTLRYRPEVDRLHELDAPLDAIVITQSRWSHFALDTLLHVDRATPIYLARKEHPPSLDNLDMYSLLRELGFETLRSLTTWETESIGDIRLTAMPFQGAGLGTDSPVDWMTLHVAAGGRRAFLATSACADQRGSFDGVVREMVERLGTVDFVFASYEDYHYPVSWFTRRPFYLGPGREQATTSPDDAVRWTSLAGAHYLIPYASFVWSERDLGRSPTREVLYAGVVQRGSFARLASQMAEWPLGPMIRLLPGGELRWRDRSELRVRHAPPSSFTHVRAYS</sequence>
<reference evidence="1 2" key="1">
    <citation type="submission" date="2021-12" db="EMBL/GenBank/DDBJ databases">
        <title>Discovery of the Pendulisporaceae a myxobacterial family with distinct sporulation behavior and unique specialized metabolism.</title>
        <authorList>
            <person name="Garcia R."/>
            <person name="Popoff A."/>
            <person name="Bader C.D."/>
            <person name="Loehr J."/>
            <person name="Walesch S."/>
            <person name="Walt C."/>
            <person name="Boldt J."/>
            <person name="Bunk B."/>
            <person name="Haeckl F.J.F.P.J."/>
            <person name="Gunesch A.P."/>
            <person name="Birkelbach J."/>
            <person name="Nuebel U."/>
            <person name="Pietschmann T."/>
            <person name="Bach T."/>
            <person name="Mueller R."/>
        </authorList>
    </citation>
    <scope>NUCLEOTIDE SEQUENCE [LARGE SCALE GENOMIC DNA]</scope>
    <source>
        <strain evidence="1 2">MSr11954</strain>
    </source>
</reference>
<accession>A0ABZ2LQH5</accession>
<dbReference type="EMBL" id="CP089984">
    <property type="protein sequence ID" value="WXB11187.1"/>
    <property type="molecule type" value="Genomic_DNA"/>
</dbReference>
<protein>
    <submittedName>
        <fullName evidence="1">MBL fold metallo-hydrolase</fullName>
    </submittedName>
</protein>
<proteinExistence type="predicted"/>
<evidence type="ECO:0000313" key="1">
    <source>
        <dbReference type="EMBL" id="WXB11187.1"/>
    </source>
</evidence>
<organism evidence="1 2">
    <name type="scientific">Pendulispora albinea</name>
    <dbReference type="NCBI Taxonomy" id="2741071"/>
    <lineage>
        <taxon>Bacteria</taxon>
        <taxon>Pseudomonadati</taxon>
        <taxon>Myxococcota</taxon>
        <taxon>Myxococcia</taxon>
        <taxon>Myxococcales</taxon>
        <taxon>Sorangiineae</taxon>
        <taxon>Pendulisporaceae</taxon>
        <taxon>Pendulispora</taxon>
    </lineage>
</organism>
<dbReference type="SUPFAM" id="SSF56281">
    <property type="entry name" value="Metallo-hydrolase/oxidoreductase"/>
    <property type="match status" value="1"/>
</dbReference>
<name>A0ABZ2LQH5_9BACT</name>